<dbReference type="AlphaFoldDB" id="A0A927IWQ0"/>
<dbReference type="SUPFAM" id="SSF160935">
    <property type="entry name" value="VPA0735-like"/>
    <property type="match status" value="1"/>
</dbReference>
<dbReference type="InterPro" id="IPR037050">
    <property type="entry name" value="DUF1254_sf"/>
</dbReference>
<feature type="domain" description="DUF1214" evidence="1">
    <location>
        <begin position="355"/>
        <end position="461"/>
    </location>
</feature>
<dbReference type="Gene3D" id="2.60.40.1610">
    <property type="entry name" value="Domain of unknown function DUF1254"/>
    <property type="match status" value="1"/>
</dbReference>
<feature type="domain" description="DUF1254" evidence="2">
    <location>
        <begin position="95"/>
        <end position="191"/>
    </location>
</feature>
<dbReference type="EMBL" id="JACYHB010000001">
    <property type="protein sequence ID" value="MBD8077766.1"/>
    <property type="molecule type" value="Genomic_DNA"/>
</dbReference>
<dbReference type="InterPro" id="IPR037049">
    <property type="entry name" value="DUF1214_C_sf"/>
</dbReference>
<sequence length="482" mass="52502">MTERAEHLKEDPLAAVLSAVSTPSPLDTPLGRFELVDGVPTPESVERLYASLDLVRGIEAYLSTIPGASLVAMRQGFRSLGLVRSTQIGYTEPRADSNGVFLTANTETTYGTFFFDLHETGPFVIEPPQQSLCVVDDFWFRYVADMGIAGPDRGEGGRYLFLPPDHDGGVPDGYHVYRTPTFTNWVVLRALGGVPAMRTTRVYPLADVDDPPETEFVNIAGARVNTVHANDASFFDEVAEIVAEEPPGALDPERAGLLRAVGIQHGRPFTPSPERRATLDTAARTAAAMSRALVYSPRDPEAPIAPGSRWLNGFLGGSYEFLADGARLLDARTQFHFLATVITPAMAHAQVGAGSAYAYTAHDAAGAVLDGARTYRLVLTPNPPAENFWAVDIYDTQTRSLLQTSDPHPSVMSLTGTVATEDDGSIVLWFGPEPPEGRERNWVETAPGKSWFPLLRLYGPLEPWFDRTWLPGDLELVESTRG</sequence>
<dbReference type="PANTHER" id="PTHR36509:SF3">
    <property type="entry name" value="SIGNAL PEPTIDE PROTEIN"/>
    <property type="match status" value="1"/>
</dbReference>
<dbReference type="Proteomes" id="UP000610846">
    <property type="component" value="Unassembled WGS sequence"/>
</dbReference>
<evidence type="ECO:0000313" key="4">
    <source>
        <dbReference type="Proteomes" id="UP000610846"/>
    </source>
</evidence>
<dbReference type="Pfam" id="PF06742">
    <property type="entry name" value="DUF1214"/>
    <property type="match status" value="1"/>
</dbReference>
<keyword evidence="4" id="KW-1185">Reference proteome</keyword>
<accession>A0A927IWQ0</accession>
<dbReference type="Gene3D" id="1.10.3360.10">
    <property type="entry name" value="VPA0735-like domain"/>
    <property type="match status" value="1"/>
</dbReference>
<name>A0A927IWQ0_9MICO</name>
<dbReference type="RefSeq" id="WP_191827326.1">
    <property type="nucleotide sequence ID" value="NZ_JACYHB010000001.1"/>
</dbReference>
<dbReference type="InterPro" id="IPR010679">
    <property type="entry name" value="DUF1254"/>
</dbReference>
<reference evidence="3" key="1">
    <citation type="journal article" date="2018" name="Curr. Microbiol.">
        <title>Cellulosimicrobium arenosum sp. nov., Isolated from Marine Sediment Sand.</title>
        <authorList>
            <person name="Oh M."/>
            <person name="Kim J.H."/>
            <person name="Yoon J.H."/>
            <person name="Schumann P."/>
            <person name="Kim W."/>
        </authorList>
    </citation>
    <scope>NUCLEOTIDE SEQUENCE</scope>
    <source>
        <strain evidence="3">KCTC 49039</strain>
    </source>
</reference>
<dbReference type="PANTHER" id="PTHR36509">
    <property type="entry name" value="BLL3101 PROTEIN"/>
    <property type="match status" value="1"/>
</dbReference>
<organism evidence="3 4">
    <name type="scientific">Cellulosimicrobium arenosum</name>
    <dbReference type="NCBI Taxonomy" id="2708133"/>
    <lineage>
        <taxon>Bacteria</taxon>
        <taxon>Bacillati</taxon>
        <taxon>Actinomycetota</taxon>
        <taxon>Actinomycetes</taxon>
        <taxon>Micrococcales</taxon>
        <taxon>Promicromonosporaceae</taxon>
        <taxon>Cellulosimicrobium</taxon>
    </lineage>
</organism>
<proteinExistence type="predicted"/>
<comment type="caution">
    <text evidence="3">The sequence shown here is derived from an EMBL/GenBank/DDBJ whole genome shotgun (WGS) entry which is preliminary data.</text>
</comment>
<gene>
    <name evidence="3" type="ORF">IF651_01655</name>
</gene>
<dbReference type="Pfam" id="PF06863">
    <property type="entry name" value="DUF1254"/>
    <property type="match status" value="1"/>
</dbReference>
<dbReference type="InterPro" id="IPR010621">
    <property type="entry name" value="DUF1214"/>
</dbReference>
<evidence type="ECO:0000259" key="2">
    <source>
        <dbReference type="Pfam" id="PF06863"/>
    </source>
</evidence>
<dbReference type="Gene3D" id="2.60.120.600">
    <property type="entry name" value="Domain of unknown function DUF1214, C-terminal domain"/>
    <property type="match status" value="1"/>
</dbReference>
<protein>
    <submittedName>
        <fullName evidence="3">DUF1254 domain-containing protein</fullName>
    </submittedName>
</protein>
<evidence type="ECO:0000259" key="1">
    <source>
        <dbReference type="Pfam" id="PF06742"/>
    </source>
</evidence>
<evidence type="ECO:0000313" key="3">
    <source>
        <dbReference type="EMBL" id="MBD8077766.1"/>
    </source>
</evidence>
<reference evidence="3" key="2">
    <citation type="submission" date="2020-09" db="EMBL/GenBank/DDBJ databases">
        <authorList>
            <person name="Yu Y."/>
        </authorList>
    </citation>
    <scope>NUCLEOTIDE SEQUENCE</scope>
    <source>
        <strain evidence="3">KCTC 49039</strain>
    </source>
</reference>